<name>A0A4Q1BLY1_TREME</name>
<accession>A0A4Q1BLY1</accession>
<dbReference type="AlphaFoldDB" id="A0A4Q1BLY1"/>
<gene>
    <name evidence="1" type="ORF">M231_03982</name>
</gene>
<dbReference type="Proteomes" id="UP000289152">
    <property type="component" value="Unassembled WGS sequence"/>
</dbReference>
<evidence type="ECO:0000313" key="1">
    <source>
        <dbReference type="EMBL" id="RXK38806.1"/>
    </source>
</evidence>
<dbReference type="InParanoid" id="A0A4Q1BLY1"/>
<dbReference type="EMBL" id="SDIL01000042">
    <property type="protein sequence ID" value="RXK38806.1"/>
    <property type="molecule type" value="Genomic_DNA"/>
</dbReference>
<evidence type="ECO:0000313" key="2">
    <source>
        <dbReference type="Proteomes" id="UP000289152"/>
    </source>
</evidence>
<dbReference type="VEuPathDB" id="FungiDB:TREMEDRAFT_64777"/>
<keyword evidence="2" id="KW-1185">Reference proteome</keyword>
<sequence>MSVPNIESGSNPIFKSIEPPITPSLWTDGDPFYYSLPGGKTMIGVFEEMDNNPDWEIKSEQEEEDQSAFNDIWISSSTGNCRRFEGVRKLPETLTWYCRMQEITFETDPEDMKDGKPPRPIYSENIDDDNIGMMRATTCPWDIEKQYTYLRIEDLQRVDIVIGKSELILESKNWLFDRSRLTERERKWDGVSYVHTIPAEEYKPSGGPSLYETYVGRTKNT</sequence>
<protein>
    <submittedName>
        <fullName evidence="1">Uncharacterized protein</fullName>
    </submittedName>
</protein>
<organism evidence="1 2">
    <name type="scientific">Tremella mesenterica</name>
    <name type="common">Jelly fungus</name>
    <dbReference type="NCBI Taxonomy" id="5217"/>
    <lineage>
        <taxon>Eukaryota</taxon>
        <taxon>Fungi</taxon>
        <taxon>Dikarya</taxon>
        <taxon>Basidiomycota</taxon>
        <taxon>Agaricomycotina</taxon>
        <taxon>Tremellomycetes</taxon>
        <taxon>Tremellales</taxon>
        <taxon>Tremellaceae</taxon>
        <taxon>Tremella</taxon>
    </lineage>
</organism>
<comment type="caution">
    <text evidence="1">The sequence shown here is derived from an EMBL/GenBank/DDBJ whole genome shotgun (WGS) entry which is preliminary data.</text>
</comment>
<reference evidence="1 2" key="1">
    <citation type="submission" date="2016-06" db="EMBL/GenBank/DDBJ databases">
        <title>Evolution of pathogenesis and genome organization in the Tremellales.</title>
        <authorList>
            <person name="Cuomo C."/>
            <person name="Litvintseva A."/>
            <person name="Heitman J."/>
            <person name="Chen Y."/>
            <person name="Sun S."/>
            <person name="Springer D."/>
            <person name="Dromer F."/>
            <person name="Young S."/>
            <person name="Zeng Q."/>
            <person name="Chapman S."/>
            <person name="Gujja S."/>
            <person name="Saif S."/>
            <person name="Birren B."/>
        </authorList>
    </citation>
    <scope>NUCLEOTIDE SEQUENCE [LARGE SCALE GENOMIC DNA]</scope>
    <source>
        <strain evidence="1 2">ATCC 28783</strain>
    </source>
</reference>
<proteinExistence type="predicted"/>